<gene>
    <name evidence="2" type="ORF">Cvel_22264.t1.CR1</name>
</gene>
<sequence length="376" mass="40891">MSPEQAQKVNLVREVLKVSAVDAYVLLQRHGWDPHEAVSAKLNHQNRRSAPQQPPRENAHPELVVKVSKGHRLTHLGVHRVSVEVDGRLLMGEWQEGDDSPRFGETFRFHKFTRESYIKFTLWHKRTLRQDKRAAESHFLVGNLPKPSASVPLPRFVGWILLEHKDQAAGQLHVDVCWVPSEAERQKIVQERQQAEAAQQKAKLEKEMREEGTRTSGSLQREGGGAKERGERHNKKMVPYPEIPSSGLGGEKEEAGHANGSVLRQMASSSSSASGAGGGTGSKVRPSAAPSGSAAAAAAAAAAPQVPIANLIDLGEDDEGGNVGDQQKEKEKLNGSGGKTQQAVGGFESFDLLDLTPPPQKEGDVQFFGGSHQPLR</sequence>
<feature type="compositionally biased region" description="Basic and acidic residues" evidence="1">
    <location>
        <begin position="202"/>
        <end position="213"/>
    </location>
</feature>
<dbReference type="AlphaFoldDB" id="A0A0K6S803"/>
<dbReference type="VEuPathDB" id="CryptoDB:Cvel_22264"/>
<feature type="compositionally biased region" description="Low complexity" evidence="1">
    <location>
        <begin position="286"/>
        <end position="304"/>
    </location>
</feature>
<dbReference type="InterPro" id="IPR035892">
    <property type="entry name" value="C2_domain_sf"/>
</dbReference>
<proteinExistence type="predicted"/>
<name>A0A0K6S803_9ALVE</name>
<feature type="region of interest" description="Disordered" evidence="1">
    <location>
        <begin position="189"/>
        <end position="376"/>
    </location>
</feature>
<accession>A0A0K6S803</accession>
<dbReference type="EMBL" id="CDMZ01001294">
    <property type="protein sequence ID" value="CUC09650.1"/>
    <property type="molecule type" value="Genomic_DNA"/>
</dbReference>
<protein>
    <recommendedName>
        <fullName evidence="3">C2 domain-containing protein</fullName>
    </recommendedName>
</protein>
<dbReference type="Gene3D" id="2.60.40.150">
    <property type="entry name" value="C2 domain"/>
    <property type="match status" value="1"/>
</dbReference>
<dbReference type="SUPFAM" id="SSF49562">
    <property type="entry name" value="C2 domain (Calcium/lipid-binding domain, CaLB)"/>
    <property type="match status" value="1"/>
</dbReference>
<evidence type="ECO:0008006" key="3">
    <source>
        <dbReference type="Google" id="ProtNLM"/>
    </source>
</evidence>
<evidence type="ECO:0000313" key="2">
    <source>
        <dbReference type="EMBL" id="CUC09650.1"/>
    </source>
</evidence>
<organism evidence="2">
    <name type="scientific">Chromera velia CCMP2878</name>
    <dbReference type="NCBI Taxonomy" id="1169474"/>
    <lineage>
        <taxon>Eukaryota</taxon>
        <taxon>Sar</taxon>
        <taxon>Alveolata</taxon>
        <taxon>Colpodellida</taxon>
        <taxon>Chromeraceae</taxon>
        <taxon>Chromera</taxon>
    </lineage>
</organism>
<evidence type="ECO:0000256" key="1">
    <source>
        <dbReference type="SAM" id="MobiDB-lite"/>
    </source>
</evidence>
<reference evidence="2" key="1">
    <citation type="submission" date="2014-11" db="EMBL/GenBank/DDBJ databases">
        <title>Molecular phylogeny of cliff fern family Woodsiaceae with morphological implications.</title>
        <authorList>
            <person name="Shao Y.-Z."/>
            <person name="Wei R."/>
            <person name="Zhang X.-C."/>
        </authorList>
    </citation>
    <scope>NUCLEOTIDE SEQUENCE</scope>
</reference>